<dbReference type="InterPro" id="IPR025497">
    <property type="entry name" value="PatA-like_N"/>
</dbReference>
<dbReference type="AlphaFoldDB" id="A0A5C5Z906"/>
<evidence type="ECO:0000313" key="5">
    <source>
        <dbReference type="EMBL" id="TWT83802.1"/>
    </source>
</evidence>
<dbReference type="InterPro" id="IPR001789">
    <property type="entry name" value="Sig_transdc_resp-reg_receiver"/>
</dbReference>
<dbReference type="PANTHER" id="PTHR44591:SF18">
    <property type="entry name" value="REGULATORY PROTEIN"/>
    <property type="match status" value="1"/>
</dbReference>
<sequence length="552" mass="60906">MSEKTVLVIDDSATIRKLVDTHLTPAGFRVVLAPNAEDGLQLAAEVNPDLILLDHQLPGTTGYEVCCRLVESPKLCRIPVVVSSTLRKKAYAEYLDLDNVVDMLPKPYTEELLQSTVANAIETAVMVVTSQSGGTAVPEVIEQLEDADVSGSFAFIGLRELIDFLTNGRKTGVLEVEAERSRIRFHLNNGRIQGVYASGVESEEIDRMVSLLPQSLVNLAPVLRMTIGGRSCAEVDGFVQLLNQKVLDPRLMTKLLRFQAAMLVHSAFTRKLSKFRFDFGNSPNALHKNLPLDISLLALLVEGAFYNDDSETTELDNRCYVRRAIRGQNLDRAGLSARHMKVLNVLSEPKDANELASALGWNTDEVHQVMRGFVMAEIVEQRTHQVRGEFVVFEPNAVAAQNLRTSLEDSDNRYVGKVVRDQLALKLLLKRVLPHTLIFAADDESSCQMVRKLFATQNPNAARIKRIALVGSTANDPPIDWMARVGFDPQVIIARPCTAELMFREMDRLLAGGKSASNDAREQHVQSDAPPVAPVQVAPLNQHVDNSVGVQS</sequence>
<dbReference type="Pfam" id="PF00072">
    <property type="entry name" value="Response_reg"/>
    <property type="match status" value="1"/>
</dbReference>
<evidence type="ECO:0000259" key="4">
    <source>
        <dbReference type="PROSITE" id="PS50110"/>
    </source>
</evidence>
<dbReference type="EMBL" id="SJPJ01000001">
    <property type="protein sequence ID" value="TWT83802.1"/>
    <property type="molecule type" value="Genomic_DNA"/>
</dbReference>
<protein>
    <submittedName>
        <fullName evidence="5">Transcriptional regulatory protein AfsQ1</fullName>
    </submittedName>
</protein>
<comment type="caution">
    <text evidence="5">The sequence shown here is derived from an EMBL/GenBank/DDBJ whole genome shotgun (WGS) entry which is preliminary data.</text>
</comment>
<keyword evidence="6" id="KW-1185">Reference proteome</keyword>
<dbReference type="PROSITE" id="PS50110">
    <property type="entry name" value="RESPONSE_REGULATORY"/>
    <property type="match status" value="1"/>
</dbReference>
<accession>A0A5C5Z906</accession>
<feature type="compositionally biased region" description="Polar residues" evidence="3">
    <location>
        <begin position="543"/>
        <end position="552"/>
    </location>
</feature>
<dbReference type="Pfam" id="PF14332">
    <property type="entry name" value="DUF4388"/>
    <property type="match status" value="1"/>
</dbReference>
<keyword evidence="1 2" id="KW-0597">Phosphoprotein</keyword>
<dbReference type="Gene3D" id="3.40.50.2300">
    <property type="match status" value="1"/>
</dbReference>
<dbReference type="Proteomes" id="UP000315010">
    <property type="component" value="Unassembled WGS sequence"/>
</dbReference>
<dbReference type="PANTHER" id="PTHR44591">
    <property type="entry name" value="STRESS RESPONSE REGULATOR PROTEIN 1"/>
    <property type="match status" value="1"/>
</dbReference>
<dbReference type="SMART" id="SM00448">
    <property type="entry name" value="REC"/>
    <property type="match status" value="1"/>
</dbReference>
<dbReference type="InterPro" id="IPR050595">
    <property type="entry name" value="Bact_response_regulator"/>
</dbReference>
<gene>
    <name evidence="5" type="primary">afsQ1</name>
    <name evidence="5" type="ORF">CA13_52730</name>
</gene>
<evidence type="ECO:0000313" key="6">
    <source>
        <dbReference type="Proteomes" id="UP000315010"/>
    </source>
</evidence>
<evidence type="ECO:0000256" key="1">
    <source>
        <dbReference type="ARBA" id="ARBA00022553"/>
    </source>
</evidence>
<feature type="modified residue" description="4-aspartylphosphate" evidence="2">
    <location>
        <position position="54"/>
    </location>
</feature>
<dbReference type="SUPFAM" id="SSF52172">
    <property type="entry name" value="CheY-like"/>
    <property type="match status" value="1"/>
</dbReference>
<proteinExistence type="predicted"/>
<evidence type="ECO:0000256" key="2">
    <source>
        <dbReference type="PROSITE-ProRule" id="PRU00169"/>
    </source>
</evidence>
<dbReference type="RefSeq" id="WP_146401193.1">
    <property type="nucleotide sequence ID" value="NZ_SJPJ01000001.1"/>
</dbReference>
<name>A0A5C5Z906_9BACT</name>
<evidence type="ECO:0000256" key="3">
    <source>
        <dbReference type="SAM" id="MobiDB-lite"/>
    </source>
</evidence>
<organism evidence="5 6">
    <name type="scientific">Novipirellula herctigrandis</name>
    <dbReference type="NCBI Taxonomy" id="2527986"/>
    <lineage>
        <taxon>Bacteria</taxon>
        <taxon>Pseudomonadati</taxon>
        <taxon>Planctomycetota</taxon>
        <taxon>Planctomycetia</taxon>
        <taxon>Pirellulales</taxon>
        <taxon>Pirellulaceae</taxon>
        <taxon>Novipirellula</taxon>
    </lineage>
</organism>
<dbReference type="GO" id="GO:0000160">
    <property type="term" value="P:phosphorelay signal transduction system"/>
    <property type="evidence" value="ECO:0007669"/>
    <property type="project" value="InterPro"/>
</dbReference>
<dbReference type="OrthoDB" id="236568at2"/>
<reference evidence="5 6" key="1">
    <citation type="submission" date="2019-02" db="EMBL/GenBank/DDBJ databases">
        <title>Deep-cultivation of Planctomycetes and their phenomic and genomic characterization uncovers novel biology.</title>
        <authorList>
            <person name="Wiegand S."/>
            <person name="Jogler M."/>
            <person name="Boedeker C."/>
            <person name="Pinto D."/>
            <person name="Vollmers J."/>
            <person name="Rivas-Marin E."/>
            <person name="Kohn T."/>
            <person name="Peeters S.H."/>
            <person name="Heuer A."/>
            <person name="Rast P."/>
            <person name="Oberbeckmann S."/>
            <person name="Bunk B."/>
            <person name="Jeske O."/>
            <person name="Meyerdierks A."/>
            <person name="Storesund J.E."/>
            <person name="Kallscheuer N."/>
            <person name="Luecker S."/>
            <person name="Lage O.M."/>
            <person name="Pohl T."/>
            <person name="Merkel B.J."/>
            <person name="Hornburger P."/>
            <person name="Mueller R.-W."/>
            <person name="Bruemmer F."/>
            <person name="Labrenz M."/>
            <person name="Spormann A.M."/>
            <person name="Op Den Camp H."/>
            <person name="Overmann J."/>
            <person name="Amann R."/>
            <person name="Jetten M.S.M."/>
            <person name="Mascher T."/>
            <person name="Medema M.H."/>
            <person name="Devos D.P."/>
            <person name="Kaster A.-K."/>
            <person name="Ovreas L."/>
            <person name="Rohde M."/>
            <person name="Galperin M.Y."/>
            <person name="Jogler C."/>
        </authorList>
    </citation>
    <scope>NUCLEOTIDE SEQUENCE [LARGE SCALE GENOMIC DNA]</scope>
    <source>
        <strain evidence="5 6">CA13</strain>
    </source>
</reference>
<feature type="region of interest" description="Disordered" evidence="3">
    <location>
        <begin position="515"/>
        <end position="552"/>
    </location>
</feature>
<feature type="domain" description="Response regulatory" evidence="4">
    <location>
        <begin position="5"/>
        <end position="121"/>
    </location>
</feature>
<dbReference type="InterPro" id="IPR011006">
    <property type="entry name" value="CheY-like_superfamily"/>
</dbReference>